<gene>
    <name evidence="1" type="ORF">HNQ53_002574</name>
</gene>
<accession>A0AA89T595</accession>
<comment type="caution">
    <text evidence="1">The sequence shown here is derived from an EMBL/GenBank/DDBJ whole genome shotgun (WGS) entry which is preliminary data.</text>
</comment>
<sequence length="33" mass="3922">MKLRLWFLGADCDVKKGEKCEQHVRWFLLEGGQ</sequence>
<protein>
    <submittedName>
        <fullName evidence="1">Uncharacterized protein</fullName>
    </submittedName>
</protein>
<evidence type="ECO:0000313" key="1">
    <source>
        <dbReference type="EMBL" id="MBB5212349.1"/>
    </source>
</evidence>
<dbReference type="EMBL" id="JACHHR010000003">
    <property type="protein sequence ID" value="MBB5212349.1"/>
    <property type="molecule type" value="Genomic_DNA"/>
</dbReference>
<evidence type="ECO:0000313" key="2">
    <source>
        <dbReference type="Proteomes" id="UP000563601"/>
    </source>
</evidence>
<organism evidence="1 2">
    <name type="scientific">Microbulbifer hydrolyticus</name>
    <dbReference type="NCBI Taxonomy" id="48074"/>
    <lineage>
        <taxon>Bacteria</taxon>
        <taxon>Pseudomonadati</taxon>
        <taxon>Pseudomonadota</taxon>
        <taxon>Gammaproteobacteria</taxon>
        <taxon>Cellvibrionales</taxon>
        <taxon>Microbulbiferaceae</taxon>
        <taxon>Microbulbifer</taxon>
    </lineage>
</organism>
<dbReference type="AlphaFoldDB" id="A0AA89T595"/>
<reference evidence="1 2" key="1">
    <citation type="submission" date="2020-08" db="EMBL/GenBank/DDBJ databases">
        <title>Genomic Encyclopedia of Type Strains, Phase IV (KMG-IV): sequencing the most valuable type-strain genomes for metagenomic binning, comparative biology and taxonomic classification.</title>
        <authorList>
            <person name="Goeker M."/>
        </authorList>
    </citation>
    <scope>NUCLEOTIDE SEQUENCE [LARGE SCALE GENOMIC DNA]</scope>
    <source>
        <strain evidence="1 2">DSM 11525</strain>
    </source>
</reference>
<name>A0AA89T595_9GAMM</name>
<dbReference type="Proteomes" id="UP000563601">
    <property type="component" value="Unassembled WGS sequence"/>
</dbReference>
<proteinExistence type="predicted"/>